<dbReference type="Pfam" id="PF14135">
    <property type="entry name" value="DUF4302"/>
    <property type="match status" value="1"/>
</dbReference>
<dbReference type="Proteomes" id="UP000310532">
    <property type="component" value="Unassembled WGS sequence"/>
</dbReference>
<proteinExistence type="predicted"/>
<keyword evidence="3" id="KW-1185">Reference proteome</keyword>
<dbReference type="Pfam" id="PF16377">
    <property type="entry name" value="DUF4987"/>
    <property type="match status" value="1"/>
</dbReference>
<organism evidence="2 3">
    <name type="scientific">Bacteroides muris</name>
    <name type="common">ex Afrizal et al. 2022</name>
    <dbReference type="NCBI Taxonomy" id="2516960"/>
    <lineage>
        <taxon>Bacteria</taxon>
        <taxon>Pseudomonadati</taxon>
        <taxon>Bacteroidota</taxon>
        <taxon>Bacteroidia</taxon>
        <taxon>Bacteroidales</taxon>
        <taxon>Bacteroidaceae</taxon>
        <taxon>Bacteroides</taxon>
    </lineage>
</organism>
<dbReference type="AlphaFoldDB" id="A0A4S2AX89"/>
<evidence type="ECO:0000259" key="1">
    <source>
        <dbReference type="Pfam" id="PF16377"/>
    </source>
</evidence>
<dbReference type="InterPro" id="IPR032271">
    <property type="entry name" value="DUF4987"/>
</dbReference>
<reference evidence="2 3" key="1">
    <citation type="submission" date="2019-04" db="EMBL/GenBank/DDBJ databases">
        <title>Microbes associate with the intestines of laboratory mice.</title>
        <authorList>
            <person name="Navarre W."/>
            <person name="Wong E."/>
            <person name="Huang K."/>
            <person name="Tropini C."/>
            <person name="Ng K."/>
            <person name="Yu B."/>
        </authorList>
    </citation>
    <scope>NUCLEOTIDE SEQUENCE [LARGE SCALE GENOMIC DNA]</scope>
    <source>
        <strain evidence="2 3">NM69_E16B</strain>
    </source>
</reference>
<dbReference type="EMBL" id="SRYZ01000019">
    <property type="protein sequence ID" value="TGY06147.1"/>
    <property type="molecule type" value="Genomic_DNA"/>
</dbReference>
<evidence type="ECO:0000313" key="2">
    <source>
        <dbReference type="EMBL" id="TGY06147.1"/>
    </source>
</evidence>
<name>A0A4S2AX89_9BACE</name>
<feature type="domain" description="DUF4987" evidence="1">
    <location>
        <begin position="261"/>
        <end position="400"/>
    </location>
</feature>
<protein>
    <submittedName>
        <fullName evidence="2">DUF4302 domain-containing protein</fullName>
    </submittedName>
</protein>
<sequence length="436" mass="48783">MEARSMKTNKLYVALWGMLLCALTFQSCLKDDEEVFDKNPSERLQQYISEAKKVLTSAENGWLLEMYPHPSQSYGGYAFVVRFDEEKVYASTELVDDSSLEVESLYKMTDDDGPVLSFDTYNLLLHYLSTPNSNAYQAFQGEFEFVILKITPDLVTLRGKKTNNVMYMRKMTEKSQSYLDKMRQLIESMILSGFSGTVGGTQVAGTIDVDSRQISFAPAGSEPVKAAYVITDQGLRLYHPTEVAGVTFEEFIIDPETNSLTDNSGTGVVFNAVFPKGWRGYADYAGNYTLSFNGKEQVNVTLTPAEDGASYIMSGLNDKFTVTLNYQRSSGTLTWQSQKIGNNGKNEIWLCAWDAGPGQLTWNTAIGMRTEWNENEQSPVYTWKDYGTWAGYTVNSYIMWQLSGGSSAGAFTNSSWYIAGTKSCRMPHVTTMTKIN</sequence>
<comment type="caution">
    <text evidence="2">The sequence shown here is derived from an EMBL/GenBank/DDBJ whole genome shotgun (WGS) entry which is preliminary data.</text>
</comment>
<evidence type="ECO:0000313" key="3">
    <source>
        <dbReference type="Proteomes" id="UP000310532"/>
    </source>
</evidence>
<dbReference type="InterPro" id="IPR025396">
    <property type="entry name" value="DUF4302"/>
</dbReference>
<dbReference type="PROSITE" id="PS51257">
    <property type="entry name" value="PROKAR_LIPOPROTEIN"/>
    <property type="match status" value="1"/>
</dbReference>
<gene>
    <name evidence="2" type="ORF">E5355_10125</name>
</gene>
<accession>A0A4S2AX89</accession>